<keyword evidence="7" id="KW-0407">Ion channel</keyword>
<dbReference type="OrthoDB" id="415460at2759"/>
<keyword evidence="6 8" id="KW-0472">Membrane</keyword>
<dbReference type="PANTHER" id="PTHR11537:SF262">
    <property type="entry name" value="BTB DOMAIN-CONTAINING PROTEIN"/>
    <property type="match status" value="1"/>
</dbReference>
<keyword evidence="3 8" id="KW-0812">Transmembrane</keyword>
<protein>
    <recommendedName>
        <fullName evidence="9">Potassium channel domain-containing protein</fullName>
    </recommendedName>
</protein>
<dbReference type="InterPro" id="IPR028325">
    <property type="entry name" value="VG_K_chnl"/>
</dbReference>
<feature type="transmembrane region" description="Helical" evidence="8">
    <location>
        <begin position="18"/>
        <end position="39"/>
    </location>
</feature>
<dbReference type="Pfam" id="PF07885">
    <property type="entry name" value="Ion_trans_2"/>
    <property type="match status" value="1"/>
</dbReference>
<dbReference type="GO" id="GO:0001508">
    <property type="term" value="P:action potential"/>
    <property type="evidence" value="ECO:0007669"/>
    <property type="project" value="TreeGrafter"/>
</dbReference>
<organism evidence="10 11">
    <name type="scientific">Necator americanus</name>
    <name type="common">Human hookworm</name>
    <dbReference type="NCBI Taxonomy" id="51031"/>
    <lineage>
        <taxon>Eukaryota</taxon>
        <taxon>Metazoa</taxon>
        <taxon>Ecdysozoa</taxon>
        <taxon>Nematoda</taxon>
        <taxon>Chromadorea</taxon>
        <taxon>Rhabditida</taxon>
        <taxon>Rhabditina</taxon>
        <taxon>Rhabditomorpha</taxon>
        <taxon>Strongyloidea</taxon>
        <taxon>Ancylostomatidae</taxon>
        <taxon>Bunostominae</taxon>
        <taxon>Necator</taxon>
    </lineage>
</organism>
<evidence type="ECO:0000256" key="2">
    <source>
        <dbReference type="ARBA" id="ARBA00022448"/>
    </source>
</evidence>
<keyword evidence="5" id="KW-0406">Ion transport</keyword>
<dbReference type="Gene3D" id="1.10.287.70">
    <property type="match status" value="1"/>
</dbReference>
<dbReference type="Proteomes" id="UP000053676">
    <property type="component" value="Unassembled WGS sequence"/>
</dbReference>
<dbReference type="STRING" id="51031.W2SW89"/>
<dbReference type="SUPFAM" id="SSF81324">
    <property type="entry name" value="Voltage-gated potassium channels"/>
    <property type="match status" value="1"/>
</dbReference>
<keyword evidence="11" id="KW-1185">Reference proteome</keyword>
<dbReference type="EMBL" id="KI661939">
    <property type="protein sequence ID" value="ETN73101.1"/>
    <property type="molecule type" value="Genomic_DNA"/>
</dbReference>
<reference evidence="11" key="1">
    <citation type="journal article" date="2014" name="Nat. Genet.">
        <title>Genome of the human hookworm Necator americanus.</title>
        <authorList>
            <person name="Tang Y.T."/>
            <person name="Gao X."/>
            <person name="Rosa B.A."/>
            <person name="Abubucker S."/>
            <person name="Hallsworth-Pepin K."/>
            <person name="Martin J."/>
            <person name="Tyagi R."/>
            <person name="Heizer E."/>
            <person name="Zhang X."/>
            <person name="Bhonagiri-Palsikar V."/>
            <person name="Minx P."/>
            <person name="Warren W.C."/>
            <person name="Wang Q."/>
            <person name="Zhan B."/>
            <person name="Hotez P.J."/>
            <person name="Sternberg P.W."/>
            <person name="Dougall A."/>
            <person name="Gaze S.T."/>
            <person name="Mulvenna J."/>
            <person name="Sotillo J."/>
            <person name="Ranganathan S."/>
            <person name="Rabelo E.M."/>
            <person name="Wilson R.K."/>
            <person name="Felgner P.L."/>
            <person name="Bethony J."/>
            <person name="Hawdon J.M."/>
            <person name="Gasser R.B."/>
            <person name="Loukas A."/>
            <person name="Mitreva M."/>
        </authorList>
    </citation>
    <scope>NUCLEOTIDE SEQUENCE [LARGE SCALE GENOMIC DNA]</scope>
</reference>
<proteinExistence type="predicted"/>
<name>W2SW89_NECAM</name>
<sequence length="76" mass="8363">MTTVGYGDYVPVTIPGKLIASGAIISGVLVLALPITIIVDNFMKVSGKIINKQRRGHTIYNSKSILMFTMFFIWSN</sequence>
<evidence type="ECO:0000256" key="5">
    <source>
        <dbReference type="ARBA" id="ARBA00023065"/>
    </source>
</evidence>
<evidence type="ECO:0000313" key="10">
    <source>
        <dbReference type="EMBL" id="ETN73101.1"/>
    </source>
</evidence>
<evidence type="ECO:0000256" key="6">
    <source>
        <dbReference type="ARBA" id="ARBA00023136"/>
    </source>
</evidence>
<keyword evidence="2" id="KW-0813">Transport</keyword>
<dbReference type="KEGG" id="nai:NECAME_18521"/>
<dbReference type="GO" id="GO:0008076">
    <property type="term" value="C:voltage-gated potassium channel complex"/>
    <property type="evidence" value="ECO:0007669"/>
    <property type="project" value="InterPro"/>
</dbReference>
<dbReference type="AlphaFoldDB" id="W2SW89"/>
<evidence type="ECO:0000256" key="8">
    <source>
        <dbReference type="SAM" id="Phobius"/>
    </source>
</evidence>
<evidence type="ECO:0000256" key="4">
    <source>
        <dbReference type="ARBA" id="ARBA00022989"/>
    </source>
</evidence>
<comment type="subcellular location">
    <subcellularLocation>
        <location evidence="1">Membrane</location>
        <topology evidence="1">Multi-pass membrane protein</topology>
    </subcellularLocation>
</comment>
<dbReference type="GO" id="GO:0005251">
    <property type="term" value="F:delayed rectifier potassium channel activity"/>
    <property type="evidence" value="ECO:0007669"/>
    <property type="project" value="TreeGrafter"/>
</dbReference>
<evidence type="ECO:0000256" key="3">
    <source>
        <dbReference type="ARBA" id="ARBA00022692"/>
    </source>
</evidence>
<evidence type="ECO:0000256" key="7">
    <source>
        <dbReference type="ARBA" id="ARBA00023303"/>
    </source>
</evidence>
<feature type="domain" description="Potassium channel" evidence="9">
    <location>
        <begin position="1"/>
        <end position="43"/>
    </location>
</feature>
<keyword evidence="4 8" id="KW-1133">Transmembrane helix</keyword>
<dbReference type="PANTHER" id="PTHR11537">
    <property type="entry name" value="VOLTAGE-GATED POTASSIUM CHANNEL"/>
    <property type="match status" value="1"/>
</dbReference>
<evidence type="ECO:0000259" key="9">
    <source>
        <dbReference type="Pfam" id="PF07885"/>
    </source>
</evidence>
<gene>
    <name evidence="10" type="ORF">NECAME_18521</name>
</gene>
<accession>W2SW89</accession>
<dbReference type="InterPro" id="IPR013099">
    <property type="entry name" value="K_chnl_dom"/>
</dbReference>
<evidence type="ECO:0000313" key="11">
    <source>
        <dbReference type="Proteomes" id="UP000053676"/>
    </source>
</evidence>
<evidence type="ECO:0000256" key="1">
    <source>
        <dbReference type="ARBA" id="ARBA00004141"/>
    </source>
</evidence>